<organism evidence="2 3">
    <name type="scientific">Streptomyces bambusae</name>
    <dbReference type="NCBI Taxonomy" id="1550616"/>
    <lineage>
        <taxon>Bacteria</taxon>
        <taxon>Bacillati</taxon>
        <taxon>Actinomycetota</taxon>
        <taxon>Actinomycetes</taxon>
        <taxon>Kitasatosporales</taxon>
        <taxon>Streptomycetaceae</taxon>
        <taxon>Streptomyces</taxon>
    </lineage>
</organism>
<name>A0ABS6ZCR9_9ACTN</name>
<evidence type="ECO:0000313" key="2">
    <source>
        <dbReference type="EMBL" id="MBW5485528.1"/>
    </source>
</evidence>
<evidence type="ECO:0000313" key="3">
    <source>
        <dbReference type="Proteomes" id="UP000812013"/>
    </source>
</evidence>
<evidence type="ECO:0000259" key="1">
    <source>
        <dbReference type="PROSITE" id="PS50056"/>
    </source>
</evidence>
<dbReference type="InterPro" id="IPR000387">
    <property type="entry name" value="Tyr_Pase_dom"/>
</dbReference>
<reference evidence="2 3" key="1">
    <citation type="submission" date="2019-12" db="EMBL/GenBank/DDBJ databases">
        <title>Genome sequence of Streptomyces bambusae.</title>
        <authorList>
            <person name="Bansal K."/>
            <person name="Choksket S."/>
            <person name="Korpole S."/>
            <person name="Patil P.B."/>
        </authorList>
    </citation>
    <scope>NUCLEOTIDE SEQUENCE [LARGE SCALE GENOMIC DNA]</scope>
    <source>
        <strain evidence="2 3">SK60</strain>
    </source>
</reference>
<dbReference type="SUPFAM" id="SSF52799">
    <property type="entry name" value="(Phosphotyrosine protein) phosphatases II"/>
    <property type="match status" value="1"/>
</dbReference>
<proteinExistence type="predicted"/>
<dbReference type="InterPro" id="IPR029021">
    <property type="entry name" value="Prot-tyrosine_phosphatase-like"/>
</dbReference>
<sequence length="171" mass="18493">MKKTRQQDRNIPGPQTPWSEIAPGLWMGGHYWTDASGALQPAVVGSEFDVVISLFTADGHGPDYDTEHVIGEIPDAPLTAAQIRTVQRLARTVKHAMDGGLTTLVRCHSGYNRSGLVVAQTLIDAGHDPDEAIDLIRRRRSPWALNNDLFAAYLGTGLDIAALLTDLDAPA</sequence>
<gene>
    <name evidence="2" type="ORF">GPJ59_27570</name>
</gene>
<feature type="domain" description="Tyrosine specific protein phosphatases" evidence="1">
    <location>
        <begin position="87"/>
        <end position="140"/>
    </location>
</feature>
<comment type="caution">
    <text evidence="2">The sequence shown here is derived from an EMBL/GenBank/DDBJ whole genome shotgun (WGS) entry which is preliminary data.</text>
</comment>
<dbReference type="Gene3D" id="3.90.190.10">
    <property type="entry name" value="Protein tyrosine phosphatase superfamily"/>
    <property type="match status" value="1"/>
</dbReference>
<keyword evidence="3" id="KW-1185">Reference proteome</keyword>
<dbReference type="Proteomes" id="UP000812013">
    <property type="component" value="Unassembled WGS sequence"/>
</dbReference>
<dbReference type="PROSITE" id="PS50056">
    <property type="entry name" value="TYR_PHOSPHATASE_2"/>
    <property type="match status" value="1"/>
</dbReference>
<accession>A0ABS6ZCR9</accession>
<protein>
    <submittedName>
        <fullName evidence="2">Protein phosphatase</fullName>
    </submittedName>
</protein>
<dbReference type="RefSeq" id="WP_219670423.1">
    <property type="nucleotide sequence ID" value="NZ_WTFF01000263.1"/>
</dbReference>
<dbReference type="EMBL" id="WTFF01000263">
    <property type="protein sequence ID" value="MBW5485528.1"/>
    <property type="molecule type" value="Genomic_DNA"/>
</dbReference>